<evidence type="ECO:0000313" key="16">
    <source>
        <dbReference type="Proteomes" id="UP000316292"/>
    </source>
</evidence>
<dbReference type="InterPro" id="IPR017938">
    <property type="entry name" value="Riboflavin_synthase-like_b-brl"/>
</dbReference>
<comment type="pathway">
    <text evidence="2">Cofactor biosynthesis; riboflavin biosynthesis; 5-amino-6-(D-ribitylamino)uracil from GTP: step 2/4.</text>
</comment>
<dbReference type="CDD" id="cd00402">
    <property type="entry name" value="Riboflavin_synthase_like"/>
    <property type="match status" value="1"/>
</dbReference>
<evidence type="ECO:0000256" key="2">
    <source>
        <dbReference type="ARBA" id="ARBA00004882"/>
    </source>
</evidence>
<dbReference type="EMBL" id="VBOR01000105">
    <property type="protein sequence ID" value="TMQ47568.1"/>
    <property type="molecule type" value="Genomic_DNA"/>
</dbReference>
<dbReference type="GO" id="GO:0050661">
    <property type="term" value="F:NADP binding"/>
    <property type="evidence" value="ECO:0007669"/>
    <property type="project" value="InterPro"/>
</dbReference>
<dbReference type="InterPro" id="IPR024072">
    <property type="entry name" value="DHFR-like_dom_sf"/>
</dbReference>
<dbReference type="InterPro" id="IPR026017">
    <property type="entry name" value="Lumazine-bd_dom"/>
</dbReference>
<evidence type="ECO:0000256" key="6">
    <source>
        <dbReference type="ARBA" id="ARBA00022619"/>
    </source>
</evidence>
<dbReference type="GO" id="GO:0008703">
    <property type="term" value="F:5-amino-6-(5-phosphoribosylamino)uracil reductase activity"/>
    <property type="evidence" value="ECO:0007669"/>
    <property type="project" value="InterPro"/>
</dbReference>
<sequence length="581" mass="61540">MAHWTDATGLWAACAPRVSACGAFFMSIRTTTAWKDEPGRAPLHALSEAEDRAMAAAIRLARRGVGTTHPNPRVGAVALRGGTIVGRGFHARAGEAHAEVRALEEAGDRARGQTLVSTLEPCAHQGRTAPCVAAIRAAGVRRVVIGMRDPNPLVNGRGVQALREAGIEVVEDVRREECRELNPAYLKFMATGLPWAMLKSMVSLDGRVASDAGESRGLGGEAEQRLCHRLRAEHDAVLVGIGTVLRDDPELTVRLRTGRNPLRVVLDSRLRIPSGSRLVRSAGEAPLLIATVSEDREASLALDGLGARVWRFEADGAGRVPLRALFRRLAEDGRLSLLVEGGPTVHTAVLREGLADRVAVGIAPRILGGANAPAWTRDLGRARLDEAIGVESLVVRRVGRDLSPAPGASVAVNGVCLTVERAQADVIHATAVPETLRKTTLGKLSPGGRVNLERALKVGDEIGGHWVSGHVDAVARIASVRRSGTDVLLSVEVPASLAPYVAVKGSLALDGVSLTVAAWEASRAVVALVPYTLEHTIASEYEEGTDVNLEVDLLARYLERLAVARGMLAPPSGLAAERGRP</sequence>
<evidence type="ECO:0000259" key="14">
    <source>
        <dbReference type="PROSITE" id="PS51747"/>
    </source>
</evidence>
<evidence type="ECO:0000313" key="15">
    <source>
        <dbReference type="EMBL" id="TMQ47568.1"/>
    </source>
</evidence>
<dbReference type="SUPFAM" id="SSF53597">
    <property type="entry name" value="Dihydrofolate reductase-like"/>
    <property type="match status" value="1"/>
</dbReference>
<evidence type="ECO:0000256" key="5">
    <source>
        <dbReference type="ARBA" id="ARBA00007417"/>
    </source>
</evidence>
<evidence type="ECO:0000256" key="3">
    <source>
        <dbReference type="ARBA" id="ARBA00004910"/>
    </source>
</evidence>
<evidence type="ECO:0000256" key="4">
    <source>
        <dbReference type="ARBA" id="ARBA00005259"/>
    </source>
</evidence>
<dbReference type="SUPFAM" id="SSF63380">
    <property type="entry name" value="Riboflavin synthase domain-like"/>
    <property type="match status" value="2"/>
</dbReference>
<dbReference type="InterPro" id="IPR004794">
    <property type="entry name" value="Eubact_RibD"/>
</dbReference>
<comment type="function">
    <text evidence="1">Converts 2,5-diamino-6-(ribosylamino)-4(3h)-pyrimidinone 5'-phosphate into 5-amino-6-(ribosylamino)-2,4(1h,3h)-pyrimidinedione 5'-phosphate.</text>
</comment>
<evidence type="ECO:0000256" key="10">
    <source>
        <dbReference type="ARBA" id="ARBA00023268"/>
    </source>
</evidence>
<dbReference type="GO" id="GO:0008270">
    <property type="term" value="F:zinc ion binding"/>
    <property type="evidence" value="ECO:0007669"/>
    <property type="project" value="InterPro"/>
</dbReference>
<dbReference type="InterPro" id="IPR016193">
    <property type="entry name" value="Cytidine_deaminase-like"/>
</dbReference>
<dbReference type="GO" id="GO:0009231">
    <property type="term" value="P:riboflavin biosynthetic process"/>
    <property type="evidence" value="ECO:0007669"/>
    <property type="project" value="UniProtKB-UniPathway"/>
</dbReference>
<dbReference type="Pfam" id="PF00383">
    <property type="entry name" value="dCMP_cyt_deam_1"/>
    <property type="match status" value="1"/>
</dbReference>
<dbReference type="Pfam" id="PF01872">
    <property type="entry name" value="RibD_C"/>
    <property type="match status" value="1"/>
</dbReference>
<evidence type="ECO:0000256" key="11">
    <source>
        <dbReference type="NCBIfam" id="TIGR00187"/>
    </source>
</evidence>
<comment type="pathway">
    <text evidence="3">Cofactor biosynthesis; riboflavin biosynthesis; 5-amino-6-(D-ribitylamino)uracil from GTP: step 3/4.</text>
</comment>
<dbReference type="NCBIfam" id="NF006767">
    <property type="entry name" value="PRK09289.1"/>
    <property type="match status" value="1"/>
</dbReference>
<dbReference type="PANTHER" id="PTHR21098">
    <property type="entry name" value="RIBOFLAVIN SYNTHASE ALPHA CHAIN"/>
    <property type="match status" value="1"/>
</dbReference>
<feature type="domain" description="Lumazine-binding" evidence="13">
    <location>
        <begin position="466"/>
        <end position="562"/>
    </location>
</feature>
<dbReference type="InterPro" id="IPR016192">
    <property type="entry name" value="APOBEC/CMP_deaminase_Zn-bd"/>
</dbReference>
<feature type="domain" description="CMP/dCMP-type deaminase" evidence="14">
    <location>
        <begin position="48"/>
        <end position="170"/>
    </location>
</feature>
<gene>
    <name evidence="15" type="primary">ribD</name>
    <name evidence="15" type="ORF">E6K71_09510</name>
</gene>
<dbReference type="NCBIfam" id="TIGR00227">
    <property type="entry name" value="ribD_Cterm"/>
    <property type="match status" value="1"/>
</dbReference>
<dbReference type="CDD" id="cd01284">
    <property type="entry name" value="Riboflavin_deaminase-reductase"/>
    <property type="match status" value="1"/>
</dbReference>
<dbReference type="PROSITE" id="PS51177">
    <property type="entry name" value="LUMAZINE_BIND"/>
    <property type="match status" value="2"/>
</dbReference>
<feature type="repeat" description="Lumazine-binding" evidence="12">
    <location>
        <begin position="466"/>
        <end position="562"/>
    </location>
</feature>
<keyword evidence="7" id="KW-0479">Metal-binding</keyword>
<dbReference type="GO" id="GO:0004746">
    <property type="term" value="F:riboflavin synthase activity"/>
    <property type="evidence" value="ECO:0007669"/>
    <property type="project" value="UniProtKB-UniRule"/>
</dbReference>
<proteinExistence type="inferred from homology"/>
<dbReference type="SUPFAM" id="SSF53927">
    <property type="entry name" value="Cytidine deaminase-like"/>
    <property type="match status" value="1"/>
</dbReference>
<dbReference type="Gene3D" id="3.40.430.10">
    <property type="entry name" value="Dihydrofolate Reductase, subunit A"/>
    <property type="match status" value="1"/>
</dbReference>
<evidence type="ECO:0000259" key="13">
    <source>
        <dbReference type="PROSITE" id="PS51177"/>
    </source>
</evidence>
<evidence type="ECO:0000256" key="8">
    <source>
        <dbReference type="ARBA" id="ARBA00022737"/>
    </source>
</evidence>
<reference evidence="15 16" key="1">
    <citation type="journal article" date="2019" name="Nat. Microbiol.">
        <title>Mediterranean grassland soil C-N compound turnover is dependent on rainfall and depth, and is mediated by genomically divergent microorganisms.</title>
        <authorList>
            <person name="Diamond S."/>
            <person name="Andeer P.F."/>
            <person name="Li Z."/>
            <person name="Crits-Christoph A."/>
            <person name="Burstein D."/>
            <person name="Anantharaman K."/>
            <person name="Lane K.R."/>
            <person name="Thomas B.C."/>
            <person name="Pan C."/>
            <person name="Northen T.R."/>
            <person name="Banfield J.F."/>
        </authorList>
    </citation>
    <scope>NUCLEOTIDE SEQUENCE [LARGE SCALE GENOMIC DNA]</scope>
    <source>
        <strain evidence="15">WS_1</strain>
    </source>
</reference>
<dbReference type="NCBIfam" id="TIGR00187">
    <property type="entry name" value="ribE"/>
    <property type="match status" value="1"/>
</dbReference>
<evidence type="ECO:0000256" key="12">
    <source>
        <dbReference type="PROSITE-ProRule" id="PRU00524"/>
    </source>
</evidence>
<name>A0A538S855_UNCEI</name>
<dbReference type="NCBIfam" id="TIGR00326">
    <property type="entry name" value="eubact_ribD"/>
    <property type="match status" value="1"/>
</dbReference>
<comment type="caution">
    <text evidence="15">The sequence shown here is derived from an EMBL/GenBank/DDBJ whole genome shotgun (WGS) entry which is preliminary data.</text>
</comment>
<dbReference type="Pfam" id="PF00677">
    <property type="entry name" value="Lum_binding"/>
    <property type="match status" value="2"/>
</dbReference>
<evidence type="ECO:0000256" key="9">
    <source>
        <dbReference type="ARBA" id="ARBA00022833"/>
    </source>
</evidence>
<dbReference type="EC" id="2.5.1.9" evidence="11"/>
<evidence type="ECO:0000256" key="1">
    <source>
        <dbReference type="ARBA" id="ARBA00002151"/>
    </source>
</evidence>
<dbReference type="Gene3D" id="3.40.140.10">
    <property type="entry name" value="Cytidine Deaminase, domain 2"/>
    <property type="match status" value="1"/>
</dbReference>
<dbReference type="PROSITE" id="PS00903">
    <property type="entry name" value="CYT_DCMP_DEAMINASES_1"/>
    <property type="match status" value="1"/>
</dbReference>
<dbReference type="Gene3D" id="2.40.30.20">
    <property type="match status" value="2"/>
</dbReference>
<keyword evidence="10" id="KW-0511">Multifunctional enzyme</keyword>
<keyword evidence="6" id="KW-0686">Riboflavin biosynthesis</keyword>
<dbReference type="InterPro" id="IPR023366">
    <property type="entry name" value="ATP_synth_asu-like_sf"/>
</dbReference>
<comment type="similarity">
    <text evidence="5">In the C-terminal section; belongs to the HTP reductase family.</text>
</comment>
<protein>
    <recommendedName>
        <fullName evidence="11">Riboflavin synthase</fullName>
        <ecNumber evidence="11">2.5.1.9</ecNumber>
    </recommendedName>
</protein>
<comment type="similarity">
    <text evidence="4">In the N-terminal section; belongs to the cytidine and deoxycytidylate deaminase family.</text>
</comment>
<feature type="domain" description="Lumazine-binding" evidence="13">
    <location>
        <begin position="365"/>
        <end position="465"/>
    </location>
</feature>
<keyword evidence="9" id="KW-0862">Zinc</keyword>
<dbReference type="InterPro" id="IPR011549">
    <property type="entry name" value="RibD_C"/>
</dbReference>
<keyword evidence="15" id="KW-0378">Hydrolase</keyword>
<dbReference type="InterPro" id="IPR002734">
    <property type="entry name" value="RibDG_C"/>
</dbReference>
<dbReference type="UniPathway" id="UPA00275">
    <property type="reaction ID" value="UER00401"/>
</dbReference>
<dbReference type="Proteomes" id="UP000316292">
    <property type="component" value="Unassembled WGS sequence"/>
</dbReference>
<feature type="repeat" description="Lumazine-binding" evidence="12">
    <location>
        <begin position="365"/>
        <end position="465"/>
    </location>
</feature>
<dbReference type="AlphaFoldDB" id="A0A538S855"/>
<keyword evidence="15" id="KW-0560">Oxidoreductase</keyword>
<dbReference type="InterPro" id="IPR002125">
    <property type="entry name" value="CMP_dCMP_dom"/>
</dbReference>
<organism evidence="15 16">
    <name type="scientific">Eiseniibacteriota bacterium</name>
    <dbReference type="NCBI Taxonomy" id="2212470"/>
    <lineage>
        <taxon>Bacteria</taxon>
        <taxon>Candidatus Eiseniibacteriota</taxon>
    </lineage>
</organism>
<dbReference type="PROSITE" id="PS51747">
    <property type="entry name" value="CYT_DCMP_DEAMINASES_2"/>
    <property type="match status" value="1"/>
</dbReference>
<accession>A0A538S855</accession>
<dbReference type="GO" id="GO:0008835">
    <property type="term" value="F:diaminohydroxyphosphoribosylaminopyrimidine deaminase activity"/>
    <property type="evidence" value="ECO:0007669"/>
    <property type="project" value="InterPro"/>
</dbReference>
<dbReference type="InterPro" id="IPR001783">
    <property type="entry name" value="Lumazine-bd"/>
</dbReference>
<dbReference type="PANTHER" id="PTHR21098:SF0">
    <property type="entry name" value="RIBOFLAVIN SYNTHASE"/>
    <property type="match status" value="1"/>
</dbReference>
<evidence type="ECO:0000256" key="7">
    <source>
        <dbReference type="ARBA" id="ARBA00022723"/>
    </source>
</evidence>
<keyword evidence="8" id="KW-0677">Repeat</keyword>